<dbReference type="GO" id="GO:0016020">
    <property type="term" value="C:membrane"/>
    <property type="evidence" value="ECO:0007669"/>
    <property type="project" value="UniProtKB-SubCell"/>
</dbReference>
<dbReference type="EMBL" id="SGXD01000006">
    <property type="protein sequence ID" value="RZS79377.1"/>
    <property type="molecule type" value="Genomic_DNA"/>
</dbReference>
<evidence type="ECO:0000256" key="2">
    <source>
        <dbReference type="ARBA" id="ARBA00022692"/>
    </source>
</evidence>
<dbReference type="InterPro" id="IPR007593">
    <property type="entry name" value="CD225/Dispanin_fam"/>
</dbReference>
<dbReference type="InterPro" id="IPR000157">
    <property type="entry name" value="TIR_dom"/>
</dbReference>
<feature type="transmembrane region" description="Helical" evidence="6">
    <location>
        <begin position="304"/>
        <end position="327"/>
    </location>
</feature>
<comment type="caution">
    <text evidence="8">The sequence shown here is derived from an EMBL/GenBank/DDBJ whole genome shotgun (WGS) entry which is preliminary data.</text>
</comment>
<evidence type="ECO:0000256" key="1">
    <source>
        <dbReference type="ARBA" id="ARBA00004370"/>
    </source>
</evidence>
<proteinExistence type="predicted"/>
<evidence type="ECO:0000256" key="4">
    <source>
        <dbReference type="ARBA" id="ARBA00023136"/>
    </source>
</evidence>
<gene>
    <name evidence="8" type="ORF">EV189_3729</name>
</gene>
<feature type="transmembrane region" description="Helical" evidence="6">
    <location>
        <begin position="348"/>
        <end position="366"/>
    </location>
</feature>
<dbReference type="Pfam" id="PF13676">
    <property type="entry name" value="TIR_2"/>
    <property type="match status" value="1"/>
</dbReference>
<dbReference type="Proteomes" id="UP000293638">
    <property type="component" value="Unassembled WGS sequence"/>
</dbReference>
<dbReference type="GO" id="GO:0007165">
    <property type="term" value="P:signal transduction"/>
    <property type="evidence" value="ECO:0007669"/>
    <property type="project" value="InterPro"/>
</dbReference>
<keyword evidence="2 6" id="KW-0812">Transmembrane</keyword>
<dbReference type="InterPro" id="IPR035897">
    <property type="entry name" value="Toll_tir_struct_dom_sf"/>
</dbReference>
<reference evidence="8 9" key="1">
    <citation type="submission" date="2019-02" db="EMBL/GenBank/DDBJ databases">
        <title>Genomic Encyclopedia of Type Strains, Phase IV (KMG-IV): sequencing the most valuable type-strain genomes for metagenomic binning, comparative biology and taxonomic classification.</title>
        <authorList>
            <person name="Goeker M."/>
        </authorList>
    </citation>
    <scope>NUCLEOTIDE SEQUENCE [LARGE SCALE GENOMIC DNA]</scope>
    <source>
        <strain evidence="8 9">DSM 45622</strain>
    </source>
</reference>
<evidence type="ECO:0000256" key="5">
    <source>
        <dbReference type="SAM" id="MobiDB-lite"/>
    </source>
</evidence>
<evidence type="ECO:0000256" key="3">
    <source>
        <dbReference type="ARBA" id="ARBA00022989"/>
    </source>
</evidence>
<dbReference type="AlphaFoldDB" id="A0A4Q7NAF1"/>
<dbReference type="SUPFAM" id="SSF52200">
    <property type="entry name" value="Toll/Interleukin receptor TIR domain"/>
    <property type="match status" value="1"/>
</dbReference>
<accession>A0A4Q7NAF1</accession>
<dbReference type="OrthoDB" id="4737208at2"/>
<feature type="transmembrane region" description="Helical" evidence="6">
    <location>
        <begin position="271"/>
        <end position="292"/>
    </location>
</feature>
<keyword evidence="4 6" id="KW-0472">Membrane</keyword>
<feature type="region of interest" description="Disordered" evidence="5">
    <location>
        <begin position="236"/>
        <end position="263"/>
    </location>
</feature>
<evidence type="ECO:0000313" key="8">
    <source>
        <dbReference type="EMBL" id="RZS79377.1"/>
    </source>
</evidence>
<dbReference type="RefSeq" id="WP_130494464.1">
    <property type="nucleotide sequence ID" value="NZ_SGXD01000006.1"/>
</dbReference>
<keyword evidence="3 6" id="KW-1133">Transmembrane helix</keyword>
<evidence type="ECO:0000313" key="9">
    <source>
        <dbReference type="Proteomes" id="UP000293638"/>
    </source>
</evidence>
<protein>
    <submittedName>
        <fullName evidence="8">Interferon-induced transmembrane protein</fullName>
    </submittedName>
</protein>
<sequence>MSSQFLSYVRRDEPAVRTLAAALTLGGYAPFFDGDLKGGQDWWGILLDKIEAADAFVPVLSEGYATSQPCQLEAEYAAQLGKPFLPLALDGVSPGLFPPSISRAQWVHYSPTDPATMLRVVAALNGLPPAPPLPDPRPPRPDAPAKYMNLFSEEIGAPAEIRRERQLVIVADLKARLLSDDHDAVVFLLRQLRSRPDVAYQAVQQIDEVLQRVATPRVPAGAPGPGHAPGVRVPLQAPPPGPRSVPEVTTTPRAAPPVVTEPPHETPSRHLLLAVLALLVPYPALAATYGAAYAEATSTTETSVTTAVFACAALLCGLVAVIAALLVRGRAAGGRTAAARTASRRARRWALASFALTVVGVLYVIGSVDSATSSS</sequence>
<name>A0A4Q7NAF1_9ACTN</name>
<dbReference type="PROSITE" id="PS50104">
    <property type="entry name" value="TIR"/>
    <property type="match status" value="1"/>
</dbReference>
<comment type="subcellular location">
    <subcellularLocation>
        <location evidence="1">Membrane</location>
    </subcellularLocation>
</comment>
<dbReference type="Gene3D" id="3.40.50.10140">
    <property type="entry name" value="Toll/interleukin-1 receptor homology (TIR) domain"/>
    <property type="match status" value="1"/>
</dbReference>
<evidence type="ECO:0000256" key="6">
    <source>
        <dbReference type="SAM" id="Phobius"/>
    </source>
</evidence>
<keyword evidence="9" id="KW-1185">Reference proteome</keyword>
<organism evidence="8 9">
    <name type="scientific">Motilibacter rhizosphaerae</name>
    <dbReference type="NCBI Taxonomy" id="598652"/>
    <lineage>
        <taxon>Bacteria</taxon>
        <taxon>Bacillati</taxon>
        <taxon>Actinomycetota</taxon>
        <taxon>Actinomycetes</taxon>
        <taxon>Motilibacterales</taxon>
        <taxon>Motilibacteraceae</taxon>
        <taxon>Motilibacter</taxon>
    </lineage>
</organism>
<evidence type="ECO:0000259" key="7">
    <source>
        <dbReference type="PROSITE" id="PS50104"/>
    </source>
</evidence>
<feature type="compositionally biased region" description="Low complexity" evidence="5">
    <location>
        <begin position="245"/>
        <end position="258"/>
    </location>
</feature>
<dbReference type="Pfam" id="PF04505">
    <property type="entry name" value="CD225"/>
    <property type="match status" value="1"/>
</dbReference>
<feature type="domain" description="TIR" evidence="7">
    <location>
        <begin position="1"/>
        <end position="128"/>
    </location>
</feature>